<evidence type="ECO:0000313" key="2">
    <source>
        <dbReference type="Proteomes" id="UP001162960"/>
    </source>
</evidence>
<evidence type="ECO:0000313" key="1">
    <source>
        <dbReference type="EMBL" id="UYU89408.1"/>
    </source>
</evidence>
<proteinExistence type="predicted"/>
<dbReference type="RefSeq" id="WP_264455099.1">
    <property type="nucleotide sequence ID" value="NZ_CP083685.1"/>
</dbReference>
<protein>
    <submittedName>
        <fullName evidence="1">Uncharacterized protein</fullName>
    </submittedName>
</protein>
<reference evidence="1" key="1">
    <citation type="submission" date="2021-06" db="EMBL/GenBank/DDBJ databases">
        <title>Interrogation of the integrated mobile genetic elements in gut-associated Bacteroides with a consensus prediction approach.</title>
        <authorList>
            <person name="Campbell D.E."/>
            <person name="Leigh J.R."/>
            <person name="Kim T."/>
            <person name="England W."/>
            <person name="Whitaker R.J."/>
            <person name="Degnan P.H."/>
        </authorList>
    </citation>
    <scope>NUCLEOTIDE SEQUENCE</scope>
    <source>
        <strain evidence="1">VPI-3443</strain>
    </source>
</reference>
<dbReference type="Proteomes" id="UP001162960">
    <property type="component" value="Chromosome"/>
</dbReference>
<dbReference type="AlphaFoldDB" id="A0AB38U910"/>
<name>A0AB38U910_BACT4</name>
<accession>A0AB38U910</accession>
<sequence length="68" mass="7957">MAINFKKIKSQIHPFKPEVKQGYIFIATDEQKNKFIDTIAKVGSKRSLIKLIVYIILTDEDWNIEFSL</sequence>
<dbReference type="EMBL" id="CP083685">
    <property type="protein sequence ID" value="UYU89408.1"/>
    <property type="molecule type" value="Genomic_DNA"/>
</dbReference>
<organism evidence="1 2">
    <name type="scientific">Bacteroides thetaiotaomicron</name>
    <dbReference type="NCBI Taxonomy" id="818"/>
    <lineage>
        <taxon>Bacteria</taxon>
        <taxon>Pseudomonadati</taxon>
        <taxon>Bacteroidota</taxon>
        <taxon>Bacteroidia</taxon>
        <taxon>Bacteroidales</taxon>
        <taxon>Bacteroidaceae</taxon>
        <taxon>Bacteroides</taxon>
    </lineage>
</organism>
<gene>
    <name evidence="1" type="ORF">KQP74_15795</name>
</gene>